<proteinExistence type="predicted"/>
<gene>
    <name evidence="2" type="ORF">NR989_07960</name>
</gene>
<keyword evidence="3" id="KW-1185">Reference proteome</keyword>
<dbReference type="RefSeq" id="WP_275594204.1">
    <property type="nucleotide sequence ID" value="NZ_CP102381.1"/>
</dbReference>
<feature type="domain" description="HDOD" evidence="1">
    <location>
        <begin position="17"/>
        <end position="208"/>
    </location>
</feature>
<protein>
    <submittedName>
        <fullName evidence="2">HDOD domain-containing protein</fullName>
    </submittedName>
</protein>
<dbReference type="InterPro" id="IPR052340">
    <property type="entry name" value="RNase_Y/CdgJ"/>
</dbReference>
<dbReference type="Pfam" id="PF08668">
    <property type="entry name" value="HDOD"/>
    <property type="match status" value="1"/>
</dbReference>
<accession>A0ABY8C7K7</accession>
<evidence type="ECO:0000313" key="2">
    <source>
        <dbReference type="EMBL" id="WEJ61946.1"/>
    </source>
</evidence>
<organism evidence="2 3">
    <name type="scientific">Thiomicrorhabdus lithotrophica</name>
    <dbReference type="NCBI Taxonomy" id="2949997"/>
    <lineage>
        <taxon>Bacteria</taxon>
        <taxon>Pseudomonadati</taxon>
        <taxon>Pseudomonadota</taxon>
        <taxon>Gammaproteobacteria</taxon>
        <taxon>Thiotrichales</taxon>
        <taxon>Piscirickettsiaceae</taxon>
        <taxon>Thiomicrorhabdus</taxon>
    </lineage>
</organism>
<evidence type="ECO:0000259" key="1">
    <source>
        <dbReference type="PROSITE" id="PS51833"/>
    </source>
</evidence>
<dbReference type="Gene3D" id="1.10.3210.10">
    <property type="entry name" value="Hypothetical protein af1432"/>
    <property type="match status" value="1"/>
</dbReference>
<dbReference type="PANTHER" id="PTHR33525:SF4">
    <property type="entry name" value="CYCLIC DI-GMP PHOSPHODIESTERASE CDGJ"/>
    <property type="match status" value="1"/>
</dbReference>
<dbReference type="Proteomes" id="UP001222275">
    <property type="component" value="Chromosome"/>
</dbReference>
<sequence length="277" mass="30760">MQQRFRNAIQAIHGQKIPEFPAEILQLEKEINSKLASIVTVAEIIEKNTTLSGEVMRIVNSPIVKLREPVRSIREAVNVLGLDNIYNLVVAAAVKNLFGGEGLLKDIMDHSVDIAFCMADISEWVEGVSRDEAYMLGLFHNVGAMLLASKDELKYDPLFRAGLSLPISCIAKEEAAYGSNHAIIGVLIGKKWHLPTEMLNAIMLHHNEKCELIKNDNVRAMVAMIKLASAIVSEISLGAYRGGEMKAYEFDGLQELMIEDNVITEIRTALMSYSFKD</sequence>
<reference evidence="2 3" key="1">
    <citation type="submission" date="2022-06" db="EMBL/GenBank/DDBJ databases">
        <title>Thiomicrohabdus sp. nov, an obligately chemolithoautotrophic, sulfur-oxidizing bacterium isolated from beach of Guanyin Mountain. Amoy.</title>
        <authorList>
            <person name="Zhu H."/>
        </authorList>
    </citation>
    <scope>NUCLEOTIDE SEQUENCE [LARGE SCALE GENOMIC DNA]</scope>
    <source>
        <strain evidence="2 3">XGS-01</strain>
    </source>
</reference>
<dbReference type="SUPFAM" id="SSF109604">
    <property type="entry name" value="HD-domain/PDEase-like"/>
    <property type="match status" value="1"/>
</dbReference>
<dbReference type="PANTHER" id="PTHR33525">
    <property type="match status" value="1"/>
</dbReference>
<evidence type="ECO:0000313" key="3">
    <source>
        <dbReference type="Proteomes" id="UP001222275"/>
    </source>
</evidence>
<dbReference type="InterPro" id="IPR013976">
    <property type="entry name" value="HDOD"/>
</dbReference>
<dbReference type="EMBL" id="CP102381">
    <property type="protein sequence ID" value="WEJ61946.1"/>
    <property type="molecule type" value="Genomic_DNA"/>
</dbReference>
<name>A0ABY8C7K7_9GAMM</name>
<dbReference type="PROSITE" id="PS51833">
    <property type="entry name" value="HDOD"/>
    <property type="match status" value="1"/>
</dbReference>